<gene>
    <name evidence="1" type="ORF">AVEN_100566_1</name>
</gene>
<name>A0A4Y2FF16_ARAVE</name>
<accession>A0A4Y2FF16</accession>
<evidence type="ECO:0000313" key="2">
    <source>
        <dbReference type="Proteomes" id="UP000499080"/>
    </source>
</evidence>
<protein>
    <submittedName>
        <fullName evidence="1">Uncharacterized protein</fullName>
    </submittedName>
</protein>
<reference evidence="1 2" key="1">
    <citation type="journal article" date="2019" name="Sci. Rep.">
        <title>Orb-weaving spider Araneus ventricosus genome elucidates the spidroin gene catalogue.</title>
        <authorList>
            <person name="Kono N."/>
            <person name="Nakamura H."/>
            <person name="Ohtoshi R."/>
            <person name="Moran D.A.P."/>
            <person name="Shinohara A."/>
            <person name="Yoshida Y."/>
            <person name="Fujiwara M."/>
            <person name="Mori M."/>
            <person name="Tomita M."/>
            <person name="Arakawa K."/>
        </authorList>
    </citation>
    <scope>NUCLEOTIDE SEQUENCE [LARGE SCALE GENOMIC DNA]</scope>
</reference>
<dbReference type="Proteomes" id="UP000499080">
    <property type="component" value="Unassembled WGS sequence"/>
</dbReference>
<proteinExistence type="predicted"/>
<dbReference type="AlphaFoldDB" id="A0A4Y2FF16"/>
<keyword evidence="2" id="KW-1185">Reference proteome</keyword>
<dbReference type="EMBL" id="BGPR01000920">
    <property type="protein sequence ID" value="GBM40153.1"/>
    <property type="molecule type" value="Genomic_DNA"/>
</dbReference>
<organism evidence="1 2">
    <name type="scientific">Araneus ventricosus</name>
    <name type="common">Orbweaver spider</name>
    <name type="synonym">Epeira ventricosa</name>
    <dbReference type="NCBI Taxonomy" id="182803"/>
    <lineage>
        <taxon>Eukaryota</taxon>
        <taxon>Metazoa</taxon>
        <taxon>Ecdysozoa</taxon>
        <taxon>Arthropoda</taxon>
        <taxon>Chelicerata</taxon>
        <taxon>Arachnida</taxon>
        <taxon>Araneae</taxon>
        <taxon>Araneomorphae</taxon>
        <taxon>Entelegynae</taxon>
        <taxon>Araneoidea</taxon>
        <taxon>Araneidae</taxon>
        <taxon>Araneus</taxon>
    </lineage>
</organism>
<sequence length="81" mass="8653">MPSGGLKGDASDSISSLASKGVKALATNTPDPWVEYKEADNHFLAPRRRVYPALTSHYPNIAFLLPSQGVNEILGGTLEVN</sequence>
<comment type="caution">
    <text evidence="1">The sequence shown here is derived from an EMBL/GenBank/DDBJ whole genome shotgun (WGS) entry which is preliminary data.</text>
</comment>
<evidence type="ECO:0000313" key="1">
    <source>
        <dbReference type="EMBL" id="GBM40153.1"/>
    </source>
</evidence>